<dbReference type="InterPro" id="IPR023346">
    <property type="entry name" value="Lysozyme-like_dom_sf"/>
</dbReference>
<evidence type="ECO:0000259" key="3">
    <source>
        <dbReference type="Pfam" id="PF01464"/>
    </source>
</evidence>
<feature type="domain" description="Transglycosylase SLT" evidence="3">
    <location>
        <begin position="134"/>
        <end position="254"/>
    </location>
</feature>
<dbReference type="EMBL" id="BMPI01000043">
    <property type="protein sequence ID" value="GGM60156.1"/>
    <property type="molecule type" value="Genomic_DNA"/>
</dbReference>
<organism evidence="4 5">
    <name type="scientific">Dactylosporangium sucinum</name>
    <dbReference type="NCBI Taxonomy" id="1424081"/>
    <lineage>
        <taxon>Bacteria</taxon>
        <taxon>Bacillati</taxon>
        <taxon>Actinomycetota</taxon>
        <taxon>Actinomycetes</taxon>
        <taxon>Micromonosporales</taxon>
        <taxon>Micromonosporaceae</taxon>
        <taxon>Dactylosporangium</taxon>
    </lineage>
</organism>
<dbReference type="SUPFAM" id="SSF53955">
    <property type="entry name" value="Lysozyme-like"/>
    <property type="match status" value="1"/>
</dbReference>
<dbReference type="InterPro" id="IPR008258">
    <property type="entry name" value="Transglycosylase_SLT_dom_1"/>
</dbReference>
<feature type="compositionally biased region" description="Pro residues" evidence="1">
    <location>
        <begin position="70"/>
        <end position="81"/>
    </location>
</feature>
<keyword evidence="2" id="KW-0472">Membrane</keyword>
<dbReference type="PANTHER" id="PTHR37423:SF2">
    <property type="entry name" value="MEMBRANE-BOUND LYTIC MUREIN TRANSGLYCOSYLASE C"/>
    <property type="match status" value="1"/>
</dbReference>
<reference evidence="4" key="1">
    <citation type="journal article" date="2014" name="Int. J. Syst. Evol. Microbiol.">
        <title>Complete genome sequence of Corynebacterium casei LMG S-19264T (=DSM 44701T), isolated from a smear-ripened cheese.</title>
        <authorList>
            <consortium name="US DOE Joint Genome Institute (JGI-PGF)"/>
            <person name="Walter F."/>
            <person name="Albersmeier A."/>
            <person name="Kalinowski J."/>
            <person name="Ruckert C."/>
        </authorList>
    </citation>
    <scope>NUCLEOTIDE SEQUENCE</scope>
    <source>
        <strain evidence="4">JCM 19831</strain>
    </source>
</reference>
<comment type="caution">
    <text evidence="4">The sequence shown here is derived from an EMBL/GenBank/DDBJ whole genome shotgun (WGS) entry which is preliminary data.</text>
</comment>
<dbReference type="Gene3D" id="1.10.530.10">
    <property type="match status" value="1"/>
</dbReference>
<reference evidence="4" key="2">
    <citation type="submission" date="2020-09" db="EMBL/GenBank/DDBJ databases">
        <authorList>
            <person name="Sun Q."/>
            <person name="Ohkuma M."/>
        </authorList>
    </citation>
    <scope>NUCLEOTIDE SEQUENCE</scope>
    <source>
        <strain evidence="4">JCM 19831</strain>
    </source>
</reference>
<feature type="transmembrane region" description="Helical" evidence="2">
    <location>
        <begin position="20"/>
        <end position="40"/>
    </location>
</feature>
<dbReference type="PANTHER" id="PTHR37423">
    <property type="entry name" value="SOLUBLE LYTIC MUREIN TRANSGLYCOSYLASE-RELATED"/>
    <property type="match status" value="1"/>
</dbReference>
<keyword evidence="2" id="KW-0812">Transmembrane</keyword>
<accession>A0A917U6B2</accession>
<evidence type="ECO:0000256" key="1">
    <source>
        <dbReference type="SAM" id="MobiDB-lite"/>
    </source>
</evidence>
<evidence type="ECO:0000313" key="5">
    <source>
        <dbReference type="Proteomes" id="UP000642070"/>
    </source>
</evidence>
<dbReference type="RefSeq" id="WP_190254491.1">
    <property type="nucleotide sequence ID" value="NZ_BMPI01000043.1"/>
</dbReference>
<evidence type="ECO:0000256" key="2">
    <source>
        <dbReference type="SAM" id="Phobius"/>
    </source>
</evidence>
<gene>
    <name evidence="4" type="ORF">GCM10007977_072070</name>
</gene>
<dbReference type="AlphaFoldDB" id="A0A917U6B2"/>
<proteinExistence type="predicted"/>
<feature type="compositionally biased region" description="Low complexity" evidence="1">
    <location>
        <begin position="48"/>
        <end position="69"/>
    </location>
</feature>
<dbReference type="Proteomes" id="UP000642070">
    <property type="component" value="Unassembled WGS sequence"/>
</dbReference>
<evidence type="ECO:0000313" key="4">
    <source>
        <dbReference type="EMBL" id="GGM60156.1"/>
    </source>
</evidence>
<keyword evidence="5" id="KW-1185">Reference proteome</keyword>
<dbReference type="Pfam" id="PF01464">
    <property type="entry name" value="SLT"/>
    <property type="match status" value="1"/>
</dbReference>
<protein>
    <recommendedName>
        <fullName evidence="3">Transglycosylase SLT domain-containing protein</fullName>
    </recommendedName>
</protein>
<keyword evidence="2" id="KW-1133">Transmembrane helix</keyword>
<sequence>MEYDEDTDEFPRPRRAARRVGAVLLTVALAVVLIGCAVIVNLAKGVDRPSGAAATSPAARPTPSDSPSESPSPSPPPPPPTEETQTTEAPPPPPKTTKPGCQPTYKGKQLAKSQVRKYLDTASKTKYWGTRAPAAEQAIRVPVRLLYAIADQESGWQSNIYACDKGVGIMQVMPDTHTWMNQRFGTTYNIDVPADNVHLGAQYLAWLFSYYGAQLKTFKADGTYNLSDPTLLNGVISAYNWGTAGVDPAKGKAGIPNGQYVDNVKALMEFCCEDY</sequence>
<feature type="region of interest" description="Disordered" evidence="1">
    <location>
        <begin position="48"/>
        <end position="109"/>
    </location>
</feature>
<name>A0A917U6B2_9ACTN</name>
<dbReference type="CDD" id="cd00254">
    <property type="entry name" value="LT-like"/>
    <property type="match status" value="1"/>
</dbReference>